<accession>A0A951QQQ8</accession>
<evidence type="ECO:0000313" key="1">
    <source>
        <dbReference type="EMBL" id="MBW4670236.1"/>
    </source>
</evidence>
<proteinExistence type="predicted"/>
<reference evidence="1" key="2">
    <citation type="journal article" date="2022" name="Microbiol. Resour. Announc.">
        <title>Metagenome Sequencing to Explore Phylogenomics of Terrestrial Cyanobacteria.</title>
        <authorList>
            <person name="Ward R.D."/>
            <person name="Stajich J.E."/>
            <person name="Johansen J.R."/>
            <person name="Huntemann M."/>
            <person name="Clum A."/>
            <person name="Foster B."/>
            <person name="Foster B."/>
            <person name="Roux S."/>
            <person name="Palaniappan K."/>
            <person name="Varghese N."/>
            <person name="Mukherjee S."/>
            <person name="Reddy T.B.K."/>
            <person name="Daum C."/>
            <person name="Copeland A."/>
            <person name="Chen I.A."/>
            <person name="Ivanova N.N."/>
            <person name="Kyrpides N.C."/>
            <person name="Shapiro N."/>
            <person name="Eloe-Fadrosh E.A."/>
            <person name="Pietrasiak N."/>
        </authorList>
    </citation>
    <scope>NUCLEOTIDE SEQUENCE</scope>
    <source>
        <strain evidence="1">GSE-NOS-MK-12-04C</strain>
    </source>
</reference>
<protein>
    <submittedName>
        <fullName evidence="1">Uncharacterized protein</fullName>
    </submittedName>
</protein>
<dbReference type="Proteomes" id="UP000729701">
    <property type="component" value="Unassembled WGS sequence"/>
</dbReference>
<reference evidence="1" key="1">
    <citation type="submission" date="2021-05" db="EMBL/GenBank/DDBJ databases">
        <authorList>
            <person name="Pietrasiak N."/>
            <person name="Ward R."/>
            <person name="Stajich J.E."/>
            <person name="Kurbessoian T."/>
        </authorList>
    </citation>
    <scope>NUCLEOTIDE SEQUENCE</scope>
    <source>
        <strain evidence="1">GSE-NOS-MK-12-04C</strain>
    </source>
</reference>
<sequence length="119" mass="13304">MTKTIVNLTLPAVSAAVGDVLETYPHDLHQQAFSIHDLRQELIAHVLSRVSSCYTVLEEGQKSSIRFDSLPSSSLKEQLCIESVIREGIEKILHNREQEVNHQVAEELDSGLAPSHWFG</sequence>
<organism evidence="1 2">
    <name type="scientific">Cyanomargarita calcarea GSE-NOS-MK-12-04C</name>
    <dbReference type="NCBI Taxonomy" id="2839659"/>
    <lineage>
        <taxon>Bacteria</taxon>
        <taxon>Bacillati</taxon>
        <taxon>Cyanobacteriota</taxon>
        <taxon>Cyanophyceae</taxon>
        <taxon>Nostocales</taxon>
        <taxon>Cyanomargaritaceae</taxon>
        <taxon>Cyanomargarita</taxon>
    </lineage>
</organism>
<evidence type="ECO:0000313" key="2">
    <source>
        <dbReference type="Proteomes" id="UP000729701"/>
    </source>
</evidence>
<dbReference type="EMBL" id="JAHHGZ010000028">
    <property type="protein sequence ID" value="MBW4670236.1"/>
    <property type="molecule type" value="Genomic_DNA"/>
</dbReference>
<gene>
    <name evidence="1" type="ORF">KME60_23185</name>
</gene>
<dbReference type="AlphaFoldDB" id="A0A951QQQ8"/>
<name>A0A951QQQ8_9CYAN</name>
<comment type="caution">
    <text evidence="1">The sequence shown here is derived from an EMBL/GenBank/DDBJ whole genome shotgun (WGS) entry which is preliminary data.</text>
</comment>